<dbReference type="Pfam" id="PF02447">
    <property type="entry name" value="GntP_permease"/>
    <property type="match status" value="1"/>
</dbReference>
<feature type="transmembrane region" description="Helical" evidence="1">
    <location>
        <begin position="444"/>
        <end position="464"/>
    </location>
</feature>
<dbReference type="GO" id="GO:0015128">
    <property type="term" value="F:gluconate transmembrane transporter activity"/>
    <property type="evidence" value="ECO:0007669"/>
    <property type="project" value="InterPro"/>
</dbReference>
<reference evidence="2 3" key="1">
    <citation type="submission" date="2020-07" db="EMBL/GenBank/DDBJ databases">
        <title>Complete genome and description of Corynebacterium incognita strain Marseille-Q3630 sp. nov.</title>
        <authorList>
            <person name="Boxberger M."/>
        </authorList>
    </citation>
    <scope>NUCLEOTIDE SEQUENCE [LARGE SCALE GENOMIC DNA]</scope>
    <source>
        <strain evidence="2 3">Marseille-Q3630</strain>
    </source>
</reference>
<feature type="transmembrane region" description="Helical" evidence="1">
    <location>
        <begin position="316"/>
        <end position="336"/>
    </location>
</feature>
<feature type="transmembrane region" description="Helical" evidence="1">
    <location>
        <begin position="12"/>
        <end position="31"/>
    </location>
</feature>
<keyword evidence="1" id="KW-1133">Transmembrane helix</keyword>
<dbReference type="PANTHER" id="PTHR30354">
    <property type="entry name" value="GNT FAMILY GLUCONATE TRANSPORTER"/>
    <property type="match status" value="1"/>
</dbReference>
<keyword evidence="1" id="KW-0812">Transmembrane</keyword>
<gene>
    <name evidence="2" type="ORF">H0194_04040</name>
</gene>
<feature type="transmembrane region" description="Helical" evidence="1">
    <location>
        <begin position="272"/>
        <end position="296"/>
    </location>
</feature>
<evidence type="ECO:0000313" key="3">
    <source>
        <dbReference type="Proteomes" id="UP000515743"/>
    </source>
</evidence>
<accession>A0A7G7CRE7</accession>
<feature type="transmembrane region" description="Helical" evidence="1">
    <location>
        <begin position="147"/>
        <end position="165"/>
    </location>
</feature>
<organism evidence="2 3">
    <name type="scientific">Corynebacterium incognita</name>
    <dbReference type="NCBI Taxonomy" id="2754725"/>
    <lineage>
        <taxon>Bacteria</taxon>
        <taxon>Bacillati</taxon>
        <taxon>Actinomycetota</taxon>
        <taxon>Actinomycetes</taxon>
        <taxon>Mycobacteriales</taxon>
        <taxon>Corynebacteriaceae</taxon>
        <taxon>Corynebacterium</taxon>
    </lineage>
</organism>
<dbReference type="EMBL" id="CP059404">
    <property type="protein sequence ID" value="QNE90163.1"/>
    <property type="molecule type" value="Genomic_DNA"/>
</dbReference>
<dbReference type="PANTHER" id="PTHR30354:SF25">
    <property type="entry name" value="INNER MEMBRANE PERMEASE YGBN"/>
    <property type="match status" value="1"/>
</dbReference>
<dbReference type="AlphaFoldDB" id="A0A7G7CRE7"/>
<feature type="transmembrane region" description="Helical" evidence="1">
    <location>
        <begin position="110"/>
        <end position="140"/>
    </location>
</feature>
<evidence type="ECO:0000256" key="1">
    <source>
        <dbReference type="SAM" id="Phobius"/>
    </source>
</evidence>
<sequence>MDTWEPTLSAGPLLAIAALSIALILAMVIFFKVHAFVTLTTVSALTALMAGIPLDSIVPTMTEGFGKTLGSVALLVGLGAMIGRLVETSGGAKSLAELLVSTFGEQKAPLALGVASLIMGFPIFFDAGLIVMLPVIFAVARRLKGSVLTYGIPAAGAFSVTHVFLPPHPGPVAAAEFFHADIGLILLFGLLVALPTWYLSGYRLGLFLGKKFPDRMVDSLTGPIVDDGQLPTSPASPLKVIGILLIPMLLIFGNTGLSTLQTTGAADGDATWVQFLVFLGQTPIALLITTAAAMLLLGLHRGIDKTAIEKTMESALGPICSVVLITGAGGMFGGVLRASGIGDALADSMAGLGIPVIIAAYIIAVALRLAQGSATVALTTAAALMVPAVEAGGFTAVQLALIVLATAAGSVFGSHVNDSGFWLVGRLMNLDVATTLRTWTVNQALISVIGFTFVGALYGASLMFR</sequence>
<dbReference type="GO" id="GO:0005886">
    <property type="term" value="C:plasma membrane"/>
    <property type="evidence" value="ECO:0007669"/>
    <property type="project" value="TreeGrafter"/>
</dbReference>
<dbReference type="KEGG" id="cik:H0194_04040"/>
<dbReference type="InterPro" id="IPR003474">
    <property type="entry name" value="Glcn_transporter"/>
</dbReference>
<dbReference type="NCBIfam" id="TIGR00791">
    <property type="entry name" value="gntP"/>
    <property type="match status" value="1"/>
</dbReference>
<feature type="transmembrane region" description="Helical" evidence="1">
    <location>
        <begin position="69"/>
        <end position="86"/>
    </location>
</feature>
<feature type="transmembrane region" description="Helical" evidence="1">
    <location>
        <begin position="37"/>
        <end position="57"/>
    </location>
</feature>
<feature type="transmembrane region" description="Helical" evidence="1">
    <location>
        <begin position="348"/>
        <end position="370"/>
    </location>
</feature>
<protein>
    <submittedName>
        <fullName evidence="2">GntP family permease</fullName>
    </submittedName>
</protein>
<keyword evidence="3" id="KW-1185">Reference proteome</keyword>
<feature type="transmembrane region" description="Helical" evidence="1">
    <location>
        <begin position="177"/>
        <end position="200"/>
    </location>
</feature>
<keyword evidence="1" id="KW-0472">Membrane</keyword>
<name>A0A7G7CRE7_9CORY</name>
<dbReference type="PIRSF" id="PIRSF002746">
    <property type="entry name" value="Gluconate_transporter"/>
    <property type="match status" value="1"/>
</dbReference>
<proteinExistence type="predicted"/>
<evidence type="ECO:0000313" key="2">
    <source>
        <dbReference type="EMBL" id="QNE90163.1"/>
    </source>
</evidence>
<feature type="transmembrane region" description="Helical" evidence="1">
    <location>
        <begin position="240"/>
        <end position="260"/>
    </location>
</feature>
<dbReference type="RefSeq" id="WP_185176536.1">
    <property type="nucleotide sequence ID" value="NZ_CP059404.1"/>
</dbReference>
<dbReference type="Proteomes" id="UP000515743">
    <property type="component" value="Chromosome"/>
</dbReference>
<feature type="transmembrane region" description="Helical" evidence="1">
    <location>
        <begin position="391"/>
        <end position="412"/>
    </location>
</feature>